<evidence type="ECO:0000313" key="3">
    <source>
        <dbReference type="Proteomes" id="UP000092460"/>
    </source>
</evidence>
<sequence length="503" mass="58550">MILSLYAFILTALYEKLQTSSKIKPKKKSNSETELVISEKERCQMLIELMRLLKREFQRGDKLITDSAWALDDKKQSKYLYDLVLCETPVRANAGLLKTCSKADMGMSRVASGAGDEQGLLTQLGSISAGDSLLQCANTHLAEYQKLLNVKTSLENELNVSNERLKSATQENKKIKEILATKLDANTCKDFYNKVRELVSSGKLNKNEENEMLQIHKKIENMLKAYEILRAENNYIKRLVEKLANRCSLEKIKTEPEQSKDVDYLQKEVDKLRKECIMLRDMEDGYQKIKQEMQDKYCSQKRLSDRDAENIKAIISDRNNLRDKCKSFNQRVGDMQKKERNLNKDLENKAKSCANLEAEMQKMQKYYEDQMQQACFREECLKAQLEDLKEDFMQVKCQAQKSDMLQMEVSCLRNEILKRDMALSDYDCQYKQLMYKAKRFKSAGYRILPPAEPRENTMYAELFPESLTEVIKDDNEGAKTYLEGVRSILFKDYTNRFDCLDRL</sequence>
<dbReference type="EnsemblMetazoa" id="GPPI048865-RA">
    <property type="protein sequence ID" value="GPPI048865-PA"/>
    <property type="gene ID" value="GPPI048865"/>
</dbReference>
<proteinExistence type="predicted"/>
<dbReference type="VEuPathDB" id="VectorBase:GPPI048865"/>
<keyword evidence="3" id="KW-1185">Reference proteome</keyword>
<keyword evidence="1" id="KW-0175">Coiled coil</keyword>
<dbReference type="Proteomes" id="UP000092460">
    <property type="component" value="Unassembled WGS sequence"/>
</dbReference>
<dbReference type="AlphaFoldDB" id="A0A1B0C4G0"/>
<dbReference type="EMBL" id="JXJN01025440">
    <property type="status" value="NOT_ANNOTATED_CDS"/>
    <property type="molecule type" value="Genomic_DNA"/>
</dbReference>
<dbReference type="STRING" id="67801.A0A1B0C4G0"/>
<protein>
    <submittedName>
        <fullName evidence="2">Uncharacterized protein</fullName>
    </submittedName>
</protein>
<feature type="coiled-coil region" evidence="1">
    <location>
        <begin position="137"/>
        <end position="178"/>
    </location>
</feature>
<feature type="coiled-coil region" evidence="1">
    <location>
        <begin position="318"/>
        <end position="398"/>
    </location>
</feature>
<evidence type="ECO:0000256" key="1">
    <source>
        <dbReference type="SAM" id="Coils"/>
    </source>
</evidence>
<accession>A0A1B0C4G0</accession>
<organism evidence="2 3">
    <name type="scientific">Glossina palpalis gambiensis</name>
    <dbReference type="NCBI Taxonomy" id="67801"/>
    <lineage>
        <taxon>Eukaryota</taxon>
        <taxon>Metazoa</taxon>
        <taxon>Ecdysozoa</taxon>
        <taxon>Arthropoda</taxon>
        <taxon>Hexapoda</taxon>
        <taxon>Insecta</taxon>
        <taxon>Pterygota</taxon>
        <taxon>Neoptera</taxon>
        <taxon>Endopterygota</taxon>
        <taxon>Diptera</taxon>
        <taxon>Brachycera</taxon>
        <taxon>Muscomorpha</taxon>
        <taxon>Hippoboscoidea</taxon>
        <taxon>Glossinidae</taxon>
        <taxon>Glossina</taxon>
    </lineage>
</organism>
<reference evidence="2" key="2">
    <citation type="submission" date="2020-05" db="UniProtKB">
        <authorList>
            <consortium name="EnsemblMetazoa"/>
        </authorList>
    </citation>
    <scope>IDENTIFICATION</scope>
    <source>
        <strain evidence="2">IAEA</strain>
    </source>
</reference>
<name>A0A1B0C4G0_9MUSC</name>
<reference evidence="3" key="1">
    <citation type="submission" date="2015-01" db="EMBL/GenBank/DDBJ databases">
        <authorList>
            <person name="Aksoy S."/>
            <person name="Warren W."/>
            <person name="Wilson R.K."/>
        </authorList>
    </citation>
    <scope>NUCLEOTIDE SEQUENCE [LARGE SCALE GENOMIC DNA]</scope>
    <source>
        <strain evidence="3">IAEA</strain>
    </source>
</reference>
<evidence type="ECO:0000313" key="2">
    <source>
        <dbReference type="EnsemblMetazoa" id="GPPI048865-PA"/>
    </source>
</evidence>